<feature type="compositionally biased region" description="Basic and acidic residues" evidence="1">
    <location>
        <begin position="990"/>
        <end position="1005"/>
    </location>
</feature>
<feature type="region of interest" description="Disordered" evidence="1">
    <location>
        <begin position="219"/>
        <end position="379"/>
    </location>
</feature>
<evidence type="ECO:0000313" key="4">
    <source>
        <dbReference type="Proteomes" id="UP000221165"/>
    </source>
</evidence>
<feature type="compositionally biased region" description="Low complexity" evidence="1">
    <location>
        <begin position="771"/>
        <end position="788"/>
    </location>
</feature>
<feature type="compositionally biased region" description="Low complexity" evidence="1">
    <location>
        <begin position="83"/>
        <end position="101"/>
    </location>
</feature>
<keyword evidence="4" id="KW-1185">Reference proteome</keyword>
<feature type="compositionally biased region" description="Polar residues" evidence="1">
    <location>
        <begin position="104"/>
        <end position="124"/>
    </location>
</feature>
<dbReference type="EMBL" id="MIGC01002674">
    <property type="protein sequence ID" value="PHJ20597.1"/>
    <property type="molecule type" value="Genomic_DNA"/>
</dbReference>
<dbReference type="GeneID" id="94428934"/>
<feature type="compositionally biased region" description="Low complexity" evidence="1">
    <location>
        <begin position="185"/>
        <end position="200"/>
    </location>
</feature>
<dbReference type="Proteomes" id="UP000221165">
    <property type="component" value="Unassembled WGS sequence"/>
</dbReference>
<feature type="transmembrane region" description="Helical" evidence="2">
    <location>
        <begin position="709"/>
        <end position="727"/>
    </location>
</feature>
<organism evidence="3 4">
    <name type="scientific">Cystoisospora suis</name>
    <dbReference type="NCBI Taxonomy" id="483139"/>
    <lineage>
        <taxon>Eukaryota</taxon>
        <taxon>Sar</taxon>
        <taxon>Alveolata</taxon>
        <taxon>Apicomplexa</taxon>
        <taxon>Conoidasida</taxon>
        <taxon>Coccidia</taxon>
        <taxon>Eucoccidiorida</taxon>
        <taxon>Eimeriorina</taxon>
        <taxon>Sarcocystidae</taxon>
        <taxon>Cystoisospora</taxon>
    </lineage>
</organism>
<feature type="compositionally biased region" description="Basic and acidic residues" evidence="1">
    <location>
        <begin position="1036"/>
        <end position="1063"/>
    </location>
</feature>
<keyword evidence="2 3" id="KW-0812">Transmembrane</keyword>
<keyword evidence="2" id="KW-1133">Transmembrane helix</keyword>
<reference evidence="3 4" key="1">
    <citation type="journal article" date="2017" name="Int. J. Parasitol.">
        <title>The genome of the protozoan parasite Cystoisospora suis and a reverse vaccinology approach to identify vaccine candidates.</title>
        <authorList>
            <person name="Palmieri N."/>
            <person name="Shrestha A."/>
            <person name="Ruttkowski B."/>
            <person name="Beck T."/>
            <person name="Vogl C."/>
            <person name="Tomley F."/>
            <person name="Blake D.P."/>
            <person name="Joachim A."/>
        </authorList>
    </citation>
    <scope>NUCLEOTIDE SEQUENCE [LARGE SCALE GENOMIC DNA]</scope>
    <source>
        <strain evidence="3 4">Wien I</strain>
    </source>
</reference>
<feature type="region of interest" description="Disordered" evidence="1">
    <location>
        <begin position="637"/>
        <end position="676"/>
    </location>
</feature>
<feature type="compositionally biased region" description="Acidic residues" evidence="1">
    <location>
        <begin position="810"/>
        <end position="822"/>
    </location>
</feature>
<feature type="compositionally biased region" description="Polar residues" evidence="1">
    <location>
        <begin position="394"/>
        <end position="411"/>
    </location>
</feature>
<evidence type="ECO:0000256" key="1">
    <source>
        <dbReference type="SAM" id="MobiDB-lite"/>
    </source>
</evidence>
<accession>A0A2C6KTA8</accession>
<feature type="compositionally biased region" description="Basic and acidic residues" evidence="1">
    <location>
        <begin position="337"/>
        <end position="346"/>
    </location>
</feature>
<evidence type="ECO:0000256" key="2">
    <source>
        <dbReference type="SAM" id="Phobius"/>
    </source>
</evidence>
<feature type="compositionally biased region" description="Basic and acidic residues" evidence="1">
    <location>
        <begin position="637"/>
        <end position="659"/>
    </location>
</feature>
<dbReference type="VEuPathDB" id="ToxoDB:CSUI_005551"/>
<feature type="compositionally biased region" description="Acidic residues" evidence="1">
    <location>
        <begin position="1064"/>
        <end position="1076"/>
    </location>
</feature>
<sequence length="1144" mass="126382">MPGKLGAAARLVDTPDDAPSEPPSGVHTPCGDVDAATSSRRSCLSPSAKSHSVWLGSSAGEVAKNTGDLRSQTSPGMTGEGFSTSSPSPSPSTSPLSPCCPVTDYSQDLSTVASTVSMNETPNHSVAEGRASKSSVRPDACKLHSSVTSSFPSPLSCSLKSGCTKEGKSEVHSTASHHSRGVKTPLSPSSSHPHLPSSPVSVEVSRILSVSTAASSEDSSLCRLEVSSGPPLSTSQLSLPHRAEKNDRFSLSPGGKHRRDLRRSEVLAPQELEREESCYTISSRDEGISPDDFHKNPGERGDMRGESRSLLLEETRHHPPSSSCVPRGFTKHSRVSPAEERTREMSPDITSSSSLHERRRSLSECTEQQTTHDPLEIEERDLDMLSLSSSSIAPSIETSLHPGRSSTRSQTSKLPSLSKASISSSVASSQSSSTNQSRQPPSRDRRVIFLYALLFLDVVIIGSTSTQHCFNPASLVDKVLQTHLSSSNFMSPLSDEISSSTSSSSFSSSSSSSSPDSLAYDRLLPHSLKRELGLSCVCGWAALLVLGVLTLLFSASSSPFSVVESLLLISKRKKPSKEEEKRRRRSVSYHRTSTTGPTSTSLNTPSSHSLKKTRPPASSCGMTLMCGHYQDQRSLERRIEDEHPDKKGEEECRRNEKKTLMSSQHKKGQRHQQEHEEISEEYRKKFGEFERDVLLPYTECVAIHSKMSAFSIALCTLLVFFLMNLILQINVRCHRTKFQLNMMMAAKGPPPLSPSALRATTGSEAVGGREASASSSLSLPAPGYHSPNPSRPPSSTPRQGGGSRKIIDAGGDDDDEGIEGEDNLLKVSSYSHASMEGRDEERRRGRRQEERERREGVLWRVGVHAAEEEDIIEGERRSGIPEEIAFEESSKEEQLEAEENHRKRERGSKGRDLSSFFPVDGQEKKNSPREGETLRVRRDEEGEDRSHDVTRNNVESTRQRESRRSSILDRQHEGDWVRSPQLSFSTSIFNKREKEALLPEEKTVDESPSFSSPSGGGGEGLLLHAHALLEKDDEEERNKKNEEEDKEKKTKQDHEDQRRHDPAEETNQEEEEEEESEPPRSPTYVYYRDFWFWHQLILGGLKDSEMQLSITWIFLHIAGLVVTSHIMQEVQDTFKARAKSFHLN</sequence>
<dbReference type="OrthoDB" id="346382at2759"/>
<feature type="compositionally biased region" description="Polar residues" evidence="1">
    <location>
        <begin position="980"/>
        <end position="989"/>
    </location>
</feature>
<gene>
    <name evidence="3" type="ORF">CSUI_005551</name>
</gene>
<feature type="compositionally biased region" description="Basic and acidic residues" evidence="1">
    <location>
        <begin position="957"/>
        <end position="976"/>
    </location>
</feature>
<name>A0A2C6KTA8_9APIC</name>
<feature type="compositionally biased region" description="Basic and acidic residues" evidence="1">
    <location>
        <begin position="835"/>
        <end position="857"/>
    </location>
</feature>
<feature type="region of interest" description="Disordered" evidence="1">
    <location>
        <begin position="749"/>
        <end position="1080"/>
    </location>
</feature>
<keyword evidence="2" id="KW-0472">Membrane</keyword>
<proteinExistence type="predicted"/>
<feature type="region of interest" description="Disordered" evidence="1">
    <location>
        <begin position="394"/>
        <end position="441"/>
    </location>
</feature>
<feature type="compositionally biased region" description="Basic and acidic residues" evidence="1">
    <location>
        <begin position="921"/>
        <end position="950"/>
    </location>
</feature>
<feature type="region of interest" description="Disordered" evidence="1">
    <location>
        <begin position="572"/>
        <end position="622"/>
    </location>
</feature>
<feature type="compositionally biased region" description="Polar residues" evidence="1">
    <location>
        <begin position="36"/>
        <end position="50"/>
    </location>
</feature>
<comment type="caution">
    <text evidence="3">The sequence shown here is derived from an EMBL/GenBank/DDBJ whole genome shotgun (WGS) entry which is preliminary data.</text>
</comment>
<dbReference type="RefSeq" id="XP_067922284.1">
    <property type="nucleotide sequence ID" value="XM_068065723.1"/>
</dbReference>
<protein>
    <submittedName>
        <fullName evidence="3">Transmembrane protein</fullName>
    </submittedName>
</protein>
<feature type="compositionally biased region" description="Basic and acidic residues" evidence="1">
    <location>
        <begin position="888"/>
        <end position="912"/>
    </location>
</feature>
<feature type="compositionally biased region" description="Polar residues" evidence="1">
    <location>
        <begin position="589"/>
        <end position="608"/>
    </location>
</feature>
<feature type="compositionally biased region" description="Basic and acidic residues" evidence="1">
    <location>
        <begin position="271"/>
        <end position="317"/>
    </location>
</feature>
<dbReference type="AlphaFoldDB" id="A0A2C6KTA8"/>
<feature type="compositionally biased region" description="Low complexity" evidence="1">
    <location>
        <begin position="412"/>
        <end position="440"/>
    </location>
</feature>
<feature type="region of interest" description="Disordered" evidence="1">
    <location>
        <begin position="1"/>
        <end position="200"/>
    </location>
</feature>
<evidence type="ECO:0000313" key="3">
    <source>
        <dbReference type="EMBL" id="PHJ20597.1"/>
    </source>
</evidence>
<feature type="compositionally biased region" description="Low complexity" evidence="1">
    <location>
        <begin position="145"/>
        <end position="161"/>
    </location>
</feature>
<feature type="transmembrane region" description="Helical" evidence="2">
    <location>
        <begin position="532"/>
        <end position="553"/>
    </location>
</feature>